<accession>A0A6N2TKS3</accession>
<gene>
    <name evidence="1" type="ORF">BHLFYP23_02568</name>
</gene>
<protein>
    <submittedName>
        <fullName evidence="1">Uncharacterized protein</fullName>
    </submittedName>
</protein>
<dbReference type="AlphaFoldDB" id="A0A6N2TKS3"/>
<evidence type="ECO:0000313" key="1">
    <source>
        <dbReference type="EMBL" id="VYT04076.1"/>
    </source>
</evidence>
<proteinExistence type="predicted"/>
<reference evidence="1" key="1">
    <citation type="submission" date="2019-11" db="EMBL/GenBank/DDBJ databases">
        <authorList>
            <person name="Feng L."/>
        </authorList>
    </citation>
    <scope>NUCLEOTIDE SEQUENCE</scope>
    <source>
        <strain evidence="1">BhanseniiLFYP23</strain>
    </source>
</reference>
<organism evidence="1">
    <name type="scientific">Blautia hansenii</name>
    <name type="common">Ruminococcus hansenii</name>
    <dbReference type="NCBI Taxonomy" id="1322"/>
    <lineage>
        <taxon>Bacteria</taxon>
        <taxon>Bacillati</taxon>
        <taxon>Bacillota</taxon>
        <taxon>Clostridia</taxon>
        <taxon>Lachnospirales</taxon>
        <taxon>Lachnospiraceae</taxon>
        <taxon>Blautia</taxon>
    </lineage>
</organism>
<dbReference type="EMBL" id="CACRSY010000010">
    <property type="protein sequence ID" value="VYT04076.1"/>
    <property type="molecule type" value="Genomic_DNA"/>
</dbReference>
<sequence length="118" mass="13748">MPLSLVTKHYQPLERYILEPTYYLNDVKTVFKYENGTKTGEVQGYKYLVTNIDTFEQIEVFVSGTTPLIEPCKLVEFQEKGEKVFVEFENAVIKPFYSERDHEIKDSIKADKITLVEA</sequence>
<dbReference type="RefSeq" id="WP_156342304.1">
    <property type="nucleotide sequence ID" value="NZ_CACRSY010000010.1"/>
</dbReference>
<name>A0A6N2TKS3_BLAHA</name>